<name>A0A075H8K8_9ARCH</name>
<dbReference type="EMBL" id="KF900883">
    <property type="protein sequence ID" value="AIF10178.1"/>
    <property type="molecule type" value="Genomic_DNA"/>
</dbReference>
<feature type="domain" description="Response regulatory" evidence="6">
    <location>
        <begin position="18"/>
        <end position="131"/>
    </location>
</feature>
<dbReference type="Pfam" id="PF00072">
    <property type="entry name" value="Response_reg"/>
    <property type="match status" value="1"/>
</dbReference>
<sequence length="222" mass="24007">MMPSANAPTTTSSPKTSAIAVVDDDDALRESLVWLLESVGLTSRAFASGDAFLTTEHETFGALLLDVRMPGMSGLQVQQQLVDQGSRLPLIMMTGHGDVPMAVAALKNGAFDFIEKPFNHQQLIDVVQQALSHTEQQHQQTQALARLQTEFDALRPKEQRIVQHVAEGMTSREIADHMGISAKTVEVYRLRAMKAMGAANVAALVRQAVALSLVPALPPDAE</sequence>
<evidence type="ECO:0000256" key="3">
    <source>
        <dbReference type="ARBA" id="ARBA00023125"/>
    </source>
</evidence>
<evidence type="ECO:0000313" key="7">
    <source>
        <dbReference type="EMBL" id="AIF10178.1"/>
    </source>
</evidence>
<feature type="domain" description="HTH luxR-type" evidence="5">
    <location>
        <begin position="147"/>
        <end position="212"/>
    </location>
</feature>
<keyword evidence="3" id="KW-0238">DNA-binding</keyword>
<dbReference type="AlphaFoldDB" id="A0A075H8K8"/>
<dbReference type="CDD" id="cd17537">
    <property type="entry name" value="REC_FixJ"/>
    <property type="match status" value="1"/>
</dbReference>
<dbReference type="PROSITE" id="PS50110">
    <property type="entry name" value="RESPONSE_REGULATORY"/>
    <property type="match status" value="1"/>
</dbReference>
<dbReference type="InterPro" id="IPR001789">
    <property type="entry name" value="Sig_transdc_resp-reg_receiver"/>
</dbReference>
<dbReference type="PRINTS" id="PR00038">
    <property type="entry name" value="HTHLUXR"/>
</dbReference>
<organism evidence="7">
    <name type="scientific">uncultured marine thaumarchaeote KM3_43_G12</name>
    <dbReference type="NCBI Taxonomy" id="1456151"/>
    <lineage>
        <taxon>Archaea</taxon>
        <taxon>Nitrososphaerota</taxon>
        <taxon>environmental samples</taxon>
    </lineage>
</organism>
<dbReference type="SUPFAM" id="SSF52172">
    <property type="entry name" value="CheY-like"/>
    <property type="match status" value="1"/>
</dbReference>
<accession>A0A075H8K8</accession>
<dbReference type="GO" id="GO:0003700">
    <property type="term" value="F:DNA-binding transcription factor activity"/>
    <property type="evidence" value="ECO:0007669"/>
    <property type="project" value="InterPro"/>
</dbReference>
<keyword evidence="2" id="KW-0805">Transcription regulation</keyword>
<dbReference type="Gene3D" id="3.40.50.2300">
    <property type="match status" value="1"/>
</dbReference>
<evidence type="ECO:0000259" key="6">
    <source>
        <dbReference type="PROSITE" id="PS50110"/>
    </source>
</evidence>
<evidence type="ECO:0000256" key="1">
    <source>
        <dbReference type="ARBA" id="ARBA00022553"/>
    </source>
</evidence>
<evidence type="ECO:0000256" key="2">
    <source>
        <dbReference type="ARBA" id="ARBA00023015"/>
    </source>
</evidence>
<dbReference type="CDD" id="cd06170">
    <property type="entry name" value="LuxR_C_like"/>
    <property type="match status" value="1"/>
</dbReference>
<proteinExistence type="predicted"/>
<keyword evidence="1" id="KW-0597">Phosphoprotein</keyword>
<protein>
    <submittedName>
        <fullName evidence="7">Two component LuxR family transcriptional regulator</fullName>
    </submittedName>
</protein>
<keyword evidence="4" id="KW-0804">Transcription</keyword>
<dbReference type="GO" id="GO:0003677">
    <property type="term" value="F:DNA binding"/>
    <property type="evidence" value="ECO:0007669"/>
    <property type="project" value="UniProtKB-KW"/>
</dbReference>
<dbReference type="Gene3D" id="1.10.10.10">
    <property type="entry name" value="Winged helix-like DNA-binding domain superfamily/Winged helix DNA-binding domain"/>
    <property type="match status" value="1"/>
</dbReference>
<dbReference type="InterPro" id="IPR014284">
    <property type="entry name" value="RNA_pol_sigma-70_dom"/>
</dbReference>
<dbReference type="PANTHER" id="PTHR44688:SF16">
    <property type="entry name" value="DNA-BINDING TRANSCRIPTIONAL ACTIVATOR DEVR_DOSR"/>
    <property type="match status" value="1"/>
</dbReference>
<dbReference type="NCBIfam" id="TIGR02937">
    <property type="entry name" value="sigma70-ECF"/>
    <property type="match status" value="1"/>
</dbReference>
<evidence type="ECO:0000256" key="4">
    <source>
        <dbReference type="ARBA" id="ARBA00023163"/>
    </source>
</evidence>
<dbReference type="GO" id="GO:0000160">
    <property type="term" value="P:phosphorelay signal transduction system"/>
    <property type="evidence" value="ECO:0007669"/>
    <property type="project" value="InterPro"/>
</dbReference>
<dbReference type="PANTHER" id="PTHR44688">
    <property type="entry name" value="DNA-BINDING TRANSCRIPTIONAL ACTIVATOR DEVR_DOSR"/>
    <property type="match status" value="1"/>
</dbReference>
<reference evidence="7" key="1">
    <citation type="journal article" date="2014" name="Genome Biol. Evol.">
        <title>Pangenome evidence for extensive interdomain horizontal transfer affecting lineage core and shell genes in uncultured planktonic thaumarchaeota and euryarchaeota.</title>
        <authorList>
            <person name="Deschamps P."/>
            <person name="Zivanovic Y."/>
            <person name="Moreira D."/>
            <person name="Rodriguez-Valera F."/>
            <person name="Lopez-Garcia P."/>
        </authorList>
    </citation>
    <scope>NUCLEOTIDE SEQUENCE</scope>
</reference>
<dbReference type="InterPro" id="IPR000792">
    <property type="entry name" value="Tscrpt_reg_LuxR_C"/>
</dbReference>
<dbReference type="PROSITE" id="PS50043">
    <property type="entry name" value="HTH_LUXR_2"/>
    <property type="match status" value="1"/>
</dbReference>
<dbReference type="InterPro" id="IPR036388">
    <property type="entry name" value="WH-like_DNA-bd_sf"/>
</dbReference>
<dbReference type="SMART" id="SM00448">
    <property type="entry name" value="REC"/>
    <property type="match status" value="1"/>
</dbReference>
<dbReference type="SUPFAM" id="SSF46894">
    <property type="entry name" value="C-terminal effector domain of the bipartite response regulators"/>
    <property type="match status" value="1"/>
</dbReference>
<dbReference type="InterPro" id="IPR016032">
    <property type="entry name" value="Sig_transdc_resp-reg_C-effctor"/>
</dbReference>
<dbReference type="SMART" id="SM00421">
    <property type="entry name" value="HTH_LUXR"/>
    <property type="match status" value="1"/>
</dbReference>
<evidence type="ECO:0000259" key="5">
    <source>
        <dbReference type="PROSITE" id="PS50043"/>
    </source>
</evidence>
<dbReference type="Pfam" id="PF00196">
    <property type="entry name" value="GerE"/>
    <property type="match status" value="1"/>
</dbReference>
<dbReference type="FunFam" id="3.40.50.2300:FF:000018">
    <property type="entry name" value="DNA-binding transcriptional regulator NtrC"/>
    <property type="match status" value="1"/>
</dbReference>
<dbReference type="InterPro" id="IPR011006">
    <property type="entry name" value="CheY-like_superfamily"/>
</dbReference>
<dbReference type="GO" id="GO:0006352">
    <property type="term" value="P:DNA-templated transcription initiation"/>
    <property type="evidence" value="ECO:0007669"/>
    <property type="project" value="InterPro"/>
</dbReference>